<reference evidence="12" key="1">
    <citation type="journal article" date="2023" name="Nat. Commun.">
        <title>Diploid and tetraploid genomes of Acorus and the evolution of monocots.</title>
        <authorList>
            <person name="Ma L."/>
            <person name="Liu K.W."/>
            <person name="Li Z."/>
            <person name="Hsiao Y.Y."/>
            <person name="Qi Y."/>
            <person name="Fu T."/>
            <person name="Tang G.D."/>
            <person name="Zhang D."/>
            <person name="Sun W.H."/>
            <person name="Liu D.K."/>
            <person name="Li Y."/>
            <person name="Chen G.Z."/>
            <person name="Liu X.D."/>
            <person name="Liao X.Y."/>
            <person name="Jiang Y.T."/>
            <person name="Yu X."/>
            <person name="Hao Y."/>
            <person name="Huang J."/>
            <person name="Zhao X.W."/>
            <person name="Ke S."/>
            <person name="Chen Y.Y."/>
            <person name="Wu W.L."/>
            <person name="Hsu J.L."/>
            <person name="Lin Y.F."/>
            <person name="Huang M.D."/>
            <person name="Li C.Y."/>
            <person name="Huang L."/>
            <person name="Wang Z.W."/>
            <person name="Zhao X."/>
            <person name="Zhong W.Y."/>
            <person name="Peng D.H."/>
            <person name="Ahmad S."/>
            <person name="Lan S."/>
            <person name="Zhang J.S."/>
            <person name="Tsai W.C."/>
            <person name="Van de Peer Y."/>
            <person name="Liu Z.J."/>
        </authorList>
    </citation>
    <scope>NUCLEOTIDE SEQUENCE</scope>
    <source>
        <strain evidence="12">SCP</strain>
    </source>
</reference>
<evidence type="ECO:0000313" key="12">
    <source>
        <dbReference type="EMBL" id="KAK1278889.1"/>
    </source>
</evidence>
<keyword evidence="3" id="KW-0328">Glycosyltransferase</keyword>
<comment type="caution">
    <text evidence="12">The sequence shown here is derived from an EMBL/GenBank/DDBJ whole genome shotgun (WGS) entry which is preliminary data.</text>
</comment>
<dbReference type="PANTHER" id="PTHR20961">
    <property type="entry name" value="GLYCOSYLTRANSFERASE"/>
    <property type="match status" value="1"/>
</dbReference>
<feature type="transmembrane region" description="Helical" evidence="10">
    <location>
        <begin position="33"/>
        <end position="52"/>
    </location>
</feature>
<evidence type="ECO:0000256" key="3">
    <source>
        <dbReference type="ARBA" id="ARBA00022676"/>
    </source>
</evidence>
<evidence type="ECO:0000256" key="5">
    <source>
        <dbReference type="ARBA" id="ARBA00022692"/>
    </source>
</evidence>
<evidence type="ECO:0000313" key="13">
    <source>
        <dbReference type="Proteomes" id="UP001179952"/>
    </source>
</evidence>
<keyword evidence="8" id="KW-0325">Glycoprotein</keyword>
<sequence length="482" mass="54644">MTNDHKSPKTFTTQKSFNSSSTSTLTHPWPKRLLLLLITLITTLLFFQMQSLHNPFTITSSSITWSLYNTYSSFATRSNPSTASFDDRLRDSVTFLPLVDLRFAKTAMEGNTWFMSSINDTREPGESEHLRFPSAASHGRLLCMIARDKSDGAKNHYALAWPDALPIGASVRKGLTFVSDTYYDYDNIWHGLSAVVPFVRWHARNRCAKPARWVLFHWGEARASMGPWVRALMDATFGGEPNIETFNATGPTCFEDAVVFRHNEGSMSVPNRRAVYDMMRCRARSYCNIDERKADSPSSLDVTLFLRTGARAFANESGVIRVFERECGKVEGCSVRVRRPNGLSFCEQVRLMGETDVLVSPHGAQLTNMFFMERNSSVMEFFPKGWLEMAGVGQYVYHWIAGWSGMRHEGAWRDPNGVECPKEMVGEPGKCFTFYKDQKIGFDEEHFGRWAERVLKRAKQYKLDRMEGRVVEEGVAGCSCGS</sequence>
<feature type="region of interest" description="Disordered" evidence="9">
    <location>
        <begin position="1"/>
        <end position="26"/>
    </location>
</feature>
<dbReference type="Pfam" id="PF04577">
    <property type="entry name" value="Glyco_transf_61"/>
    <property type="match status" value="1"/>
</dbReference>
<accession>A0AAV9BRS0</accession>
<keyword evidence="6 10" id="KW-1133">Transmembrane helix</keyword>
<evidence type="ECO:0000259" key="11">
    <source>
        <dbReference type="Pfam" id="PF04577"/>
    </source>
</evidence>
<reference evidence="12" key="2">
    <citation type="submission" date="2023-06" db="EMBL/GenBank/DDBJ databases">
        <authorList>
            <person name="Ma L."/>
            <person name="Liu K.-W."/>
            <person name="Li Z."/>
            <person name="Hsiao Y.-Y."/>
            <person name="Qi Y."/>
            <person name="Fu T."/>
            <person name="Tang G."/>
            <person name="Zhang D."/>
            <person name="Sun W.-H."/>
            <person name="Liu D.-K."/>
            <person name="Li Y."/>
            <person name="Chen G.-Z."/>
            <person name="Liu X.-D."/>
            <person name="Liao X.-Y."/>
            <person name="Jiang Y.-T."/>
            <person name="Yu X."/>
            <person name="Hao Y."/>
            <person name="Huang J."/>
            <person name="Zhao X.-W."/>
            <person name="Ke S."/>
            <person name="Chen Y.-Y."/>
            <person name="Wu W.-L."/>
            <person name="Hsu J.-L."/>
            <person name="Lin Y.-F."/>
            <person name="Huang M.-D."/>
            <person name="Li C.-Y."/>
            <person name="Huang L."/>
            <person name="Wang Z.-W."/>
            <person name="Zhao X."/>
            <person name="Zhong W.-Y."/>
            <person name="Peng D.-H."/>
            <person name="Ahmad S."/>
            <person name="Lan S."/>
            <person name="Zhang J.-S."/>
            <person name="Tsai W.-C."/>
            <person name="Van De Peer Y."/>
            <person name="Liu Z.-J."/>
        </authorList>
    </citation>
    <scope>NUCLEOTIDE SEQUENCE</scope>
    <source>
        <strain evidence="12">SCP</strain>
        <tissue evidence="12">Leaves</tissue>
    </source>
</reference>
<dbReference type="PANTHER" id="PTHR20961:SF38">
    <property type="entry name" value="PROTEIN O-LINKED-MANNOSE BETA-1,4-N-ACETYLGLUCOSAMINYLTRANSFERASE 2"/>
    <property type="match status" value="1"/>
</dbReference>
<dbReference type="AlphaFoldDB" id="A0AAV9BRS0"/>
<evidence type="ECO:0000256" key="1">
    <source>
        <dbReference type="ARBA" id="ARBA00004323"/>
    </source>
</evidence>
<evidence type="ECO:0000256" key="9">
    <source>
        <dbReference type="SAM" id="MobiDB-lite"/>
    </source>
</evidence>
<protein>
    <recommendedName>
        <fullName evidence="11">Glycosyltransferase 61 catalytic domain-containing protein</fullName>
    </recommendedName>
</protein>
<name>A0AAV9BRS0_ACOGR</name>
<comment type="subcellular location">
    <subcellularLocation>
        <location evidence="1">Golgi apparatus membrane</location>
        <topology evidence="1">Single-pass type II membrane protein</topology>
    </subcellularLocation>
</comment>
<keyword evidence="7 10" id="KW-0472">Membrane</keyword>
<keyword evidence="13" id="KW-1185">Reference proteome</keyword>
<keyword evidence="4" id="KW-0808">Transferase</keyword>
<gene>
    <name evidence="12" type="ORF">QJS04_geneDACA019649</name>
</gene>
<evidence type="ECO:0000256" key="4">
    <source>
        <dbReference type="ARBA" id="ARBA00022679"/>
    </source>
</evidence>
<dbReference type="Proteomes" id="UP001179952">
    <property type="component" value="Unassembled WGS sequence"/>
</dbReference>
<dbReference type="InterPro" id="IPR049625">
    <property type="entry name" value="Glyco_transf_61_cat"/>
</dbReference>
<evidence type="ECO:0000256" key="8">
    <source>
        <dbReference type="ARBA" id="ARBA00023180"/>
    </source>
</evidence>
<dbReference type="GO" id="GO:0000139">
    <property type="term" value="C:Golgi membrane"/>
    <property type="evidence" value="ECO:0007669"/>
    <property type="project" value="UniProtKB-SubCell"/>
</dbReference>
<organism evidence="12 13">
    <name type="scientific">Acorus gramineus</name>
    <name type="common">Dwarf sweet flag</name>
    <dbReference type="NCBI Taxonomy" id="55184"/>
    <lineage>
        <taxon>Eukaryota</taxon>
        <taxon>Viridiplantae</taxon>
        <taxon>Streptophyta</taxon>
        <taxon>Embryophyta</taxon>
        <taxon>Tracheophyta</taxon>
        <taxon>Spermatophyta</taxon>
        <taxon>Magnoliopsida</taxon>
        <taxon>Liliopsida</taxon>
        <taxon>Acoraceae</taxon>
        <taxon>Acorus</taxon>
    </lineage>
</organism>
<dbReference type="InterPro" id="IPR007657">
    <property type="entry name" value="Glycosyltransferase_61"/>
</dbReference>
<evidence type="ECO:0000256" key="6">
    <source>
        <dbReference type="ARBA" id="ARBA00022989"/>
    </source>
</evidence>
<dbReference type="EMBL" id="JAUJYN010000002">
    <property type="protein sequence ID" value="KAK1278889.1"/>
    <property type="molecule type" value="Genomic_DNA"/>
</dbReference>
<evidence type="ECO:0000256" key="10">
    <source>
        <dbReference type="SAM" id="Phobius"/>
    </source>
</evidence>
<evidence type="ECO:0000256" key="7">
    <source>
        <dbReference type="ARBA" id="ARBA00023136"/>
    </source>
</evidence>
<feature type="domain" description="Glycosyltransferase 61 catalytic" evidence="11">
    <location>
        <begin position="255"/>
        <end position="379"/>
    </location>
</feature>
<proteinExistence type="predicted"/>
<comment type="pathway">
    <text evidence="2">Glycan metabolism.</text>
</comment>
<keyword evidence="5 10" id="KW-0812">Transmembrane</keyword>
<feature type="compositionally biased region" description="Polar residues" evidence="9">
    <location>
        <begin position="8"/>
        <end position="26"/>
    </location>
</feature>
<evidence type="ECO:0000256" key="2">
    <source>
        <dbReference type="ARBA" id="ARBA00004881"/>
    </source>
</evidence>
<dbReference type="GO" id="GO:0016763">
    <property type="term" value="F:pentosyltransferase activity"/>
    <property type="evidence" value="ECO:0007669"/>
    <property type="project" value="UniProtKB-ARBA"/>
</dbReference>